<sequence length="130" mass="14944">MSTSLLARRLALRALPRTRGFANDINMEAVKRWEAHQQAEAAHAAETASLWRKISFFVCAPAIVVTALWVRKVEAEHAEHTEHIKHENNGELPAIPEYEYLNKRAKPFPWGMNSLFFNPHVQKNLEEESE</sequence>
<dbReference type="Gene3D" id="4.10.95.10">
    <property type="entry name" value="Cytochrome c oxidase, subunit VIa"/>
    <property type="match status" value="1"/>
</dbReference>
<dbReference type="EMBL" id="KV429032">
    <property type="protein sequence ID" value="KZT75126.1"/>
    <property type="molecule type" value="Genomic_DNA"/>
</dbReference>
<keyword evidence="4" id="KW-0496">Mitochondrion</keyword>
<dbReference type="PANTHER" id="PTHR11504">
    <property type="entry name" value="CYTOCHROME C OXIDASE POLYPEPTIDE VIA"/>
    <property type="match status" value="1"/>
</dbReference>
<evidence type="ECO:0000313" key="8">
    <source>
        <dbReference type="Proteomes" id="UP000076727"/>
    </source>
</evidence>
<reference evidence="7 8" key="1">
    <citation type="journal article" date="2016" name="Mol. Biol. Evol.">
        <title>Comparative Genomics of Early-Diverging Mushroom-Forming Fungi Provides Insights into the Origins of Lignocellulose Decay Capabilities.</title>
        <authorList>
            <person name="Nagy L.G."/>
            <person name="Riley R."/>
            <person name="Tritt A."/>
            <person name="Adam C."/>
            <person name="Daum C."/>
            <person name="Floudas D."/>
            <person name="Sun H."/>
            <person name="Yadav J.S."/>
            <person name="Pangilinan J."/>
            <person name="Larsson K.H."/>
            <person name="Matsuura K."/>
            <person name="Barry K."/>
            <person name="Labutti K."/>
            <person name="Kuo R."/>
            <person name="Ohm R.A."/>
            <person name="Bhattacharya S.S."/>
            <person name="Shirouzu T."/>
            <person name="Yoshinaga Y."/>
            <person name="Martin F.M."/>
            <person name="Grigoriev I.V."/>
            <person name="Hibbett D.S."/>
        </authorList>
    </citation>
    <scope>NUCLEOTIDE SEQUENCE [LARGE SCALE GENOMIC DNA]</scope>
    <source>
        <strain evidence="7 8">L-15889</strain>
    </source>
</reference>
<keyword evidence="3" id="KW-0809">Transit peptide</keyword>
<evidence type="ECO:0000256" key="2">
    <source>
        <dbReference type="ARBA" id="ARBA00022792"/>
    </source>
</evidence>
<dbReference type="PANTHER" id="PTHR11504:SF0">
    <property type="entry name" value="CYTOCHROME C OXIDASE SUBUNIT"/>
    <property type="match status" value="1"/>
</dbReference>
<dbReference type="GO" id="GO:0030234">
    <property type="term" value="F:enzyme regulator activity"/>
    <property type="evidence" value="ECO:0007669"/>
    <property type="project" value="TreeGrafter"/>
</dbReference>
<accession>A0A165UM73</accession>
<dbReference type="OrthoDB" id="5947505at2759"/>
<dbReference type="GO" id="GO:0006123">
    <property type="term" value="P:mitochondrial electron transport, cytochrome c to oxygen"/>
    <property type="evidence" value="ECO:0007669"/>
    <property type="project" value="TreeGrafter"/>
</dbReference>
<dbReference type="Pfam" id="PF02046">
    <property type="entry name" value="COX6A"/>
    <property type="match status" value="1"/>
</dbReference>
<dbReference type="AlphaFoldDB" id="A0A165UM73"/>
<evidence type="ECO:0000256" key="4">
    <source>
        <dbReference type="ARBA" id="ARBA00023128"/>
    </source>
</evidence>
<evidence type="ECO:0000256" key="3">
    <source>
        <dbReference type="ARBA" id="ARBA00022946"/>
    </source>
</evidence>
<gene>
    <name evidence="7" type="ORF">DAEQUDRAFT_720342</name>
</gene>
<evidence type="ECO:0000313" key="7">
    <source>
        <dbReference type="EMBL" id="KZT75126.1"/>
    </source>
</evidence>
<keyword evidence="5" id="KW-0472">Membrane</keyword>
<evidence type="ECO:0000256" key="1">
    <source>
        <dbReference type="ARBA" id="ARBA00004273"/>
    </source>
</evidence>
<dbReference type="STRING" id="1314783.A0A165UM73"/>
<comment type="subcellular location">
    <subcellularLocation>
        <location evidence="1">Mitochondrion inner membrane</location>
    </subcellularLocation>
</comment>
<dbReference type="InterPro" id="IPR036418">
    <property type="entry name" value="Cyt_c_oxidase_su6a_sf"/>
</dbReference>
<organism evidence="7 8">
    <name type="scientific">Daedalea quercina L-15889</name>
    <dbReference type="NCBI Taxonomy" id="1314783"/>
    <lineage>
        <taxon>Eukaryota</taxon>
        <taxon>Fungi</taxon>
        <taxon>Dikarya</taxon>
        <taxon>Basidiomycota</taxon>
        <taxon>Agaricomycotina</taxon>
        <taxon>Agaricomycetes</taxon>
        <taxon>Polyporales</taxon>
        <taxon>Fomitopsis</taxon>
    </lineage>
</organism>
<evidence type="ECO:0000256" key="5">
    <source>
        <dbReference type="ARBA" id="ARBA00023136"/>
    </source>
</evidence>
<comment type="similarity">
    <text evidence="6">Belongs to the cytochrome c oxidase subunit 6A family.</text>
</comment>
<name>A0A165UM73_9APHY</name>
<dbReference type="GO" id="GO:0005743">
    <property type="term" value="C:mitochondrial inner membrane"/>
    <property type="evidence" value="ECO:0007669"/>
    <property type="project" value="UniProtKB-SubCell"/>
</dbReference>
<keyword evidence="8" id="KW-1185">Reference proteome</keyword>
<dbReference type="InterPro" id="IPR001349">
    <property type="entry name" value="Cyt_c_oxidase_su6a"/>
</dbReference>
<evidence type="ECO:0000256" key="6">
    <source>
        <dbReference type="RuleBase" id="RU004396"/>
    </source>
</evidence>
<dbReference type="Proteomes" id="UP000076727">
    <property type="component" value="Unassembled WGS sequence"/>
</dbReference>
<keyword evidence="2" id="KW-0999">Mitochondrion inner membrane</keyword>
<protein>
    <submittedName>
        <fullName evidence="7">Cytochrome c oxidase, subunit VIa</fullName>
    </submittedName>
</protein>
<dbReference type="SUPFAM" id="SSF81411">
    <property type="entry name" value="Mitochondrial cytochrome c oxidase subunit VIa"/>
    <property type="match status" value="1"/>
</dbReference>
<proteinExistence type="inferred from homology"/>
<dbReference type="PIRSF" id="PIRSF000277">
    <property type="entry name" value="COX6A1"/>
    <property type="match status" value="1"/>
</dbReference>